<sequence>MKQIIRFLLTALIVVLLGRFLSGIHVDDYITAIIVALVLAVLNIIVKPLLQILTFPITIVTFGLFLFVINGLIILLAGYLVGGFHVDSIWSGILFSILLTILQSIIYSIVGEEDKK</sequence>
<dbReference type="RefSeq" id="WP_382382520.1">
    <property type="nucleotide sequence ID" value="NZ_JBHMEZ010000011.1"/>
</dbReference>
<keyword evidence="1" id="KW-1133">Transmembrane helix</keyword>
<feature type="transmembrane region" description="Helical" evidence="1">
    <location>
        <begin position="57"/>
        <end position="82"/>
    </location>
</feature>
<dbReference type="Pfam" id="PF04020">
    <property type="entry name" value="Phage_holin_4_2"/>
    <property type="match status" value="1"/>
</dbReference>
<feature type="transmembrane region" description="Helical" evidence="1">
    <location>
        <begin position="32"/>
        <end position="50"/>
    </location>
</feature>
<evidence type="ECO:0000313" key="2">
    <source>
        <dbReference type="EMBL" id="MFB9053347.1"/>
    </source>
</evidence>
<keyword evidence="3" id="KW-1185">Reference proteome</keyword>
<dbReference type="Proteomes" id="UP001589605">
    <property type="component" value="Unassembled WGS sequence"/>
</dbReference>
<comment type="caution">
    <text evidence="2">The sequence shown here is derived from an EMBL/GenBank/DDBJ whole genome shotgun (WGS) entry which is preliminary data.</text>
</comment>
<dbReference type="PANTHER" id="PTHR37309">
    <property type="entry name" value="SLR0284 PROTEIN"/>
    <property type="match status" value="1"/>
</dbReference>
<gene>
    <name evidence="2" type="ORF">ACFFVB_09680</name>
</gene>
<keyword evidence="1" id="KW-0472">Membrane</keyword>
<evidence type="ECO:0000313" key="3">
    <source>
        <dbReference type="Proteomes" id="UP001589605"/>
    </source>
</evidence>
<evidence type="ECO:0000256" key="1">
    <source>
        <dbReference type="SAM" id="Phobius"/>
    </source>
</evidence>
<dbReference type="InterPro" id="IPR007165">
    <property type="entry name" value="Phage_holin_4_2"/>
</dbReference>
<accession>A0ABV5F1N6</accession>
<organism evidence="2 3">
    <name type="scientific">Formosa undariae</name>
    <dbReference type="NCBI Taxonomy" id="1325436"/>
    <lineage>
        <taxon>Bacteria</taxon>
        <taxon>Pseudomonadati</taxon>
        <taxon>Bacteroidota</taxon>
        <taxon>Flavobacteriia</taxon>
        <taxon>Flavobacteriales</taxon>
        <taxon>Flavobacteriaceae</taxon>
        <taxon>Formosa</taxon>
    </lineage>
</organism>
<proteinExistence type="predicted"/>
<dbReference type="EMBL" id="JBHMEZ010000011">
    <property type="protein sequence ID" value="MFB9053347.1"/>
    <property type="molecule type" value="Genomic_DNA"/>
</dbReference>
<feature type="transmembrane region" description="Helical" evidence="1">
    <location>
        <begin position="88"/>
        <end position="110"/>
    </location>
</feature>
<reference evidence="2 3" key="1">
    <citation type="submission" date="2024-09" db="EMBL/GenBank/DDBJ databases">
        <authorList>
            <person name="Sun Q."/>
            <person name="Mori K."/>
        </authorList>
    </citation>
    <scope>NUCLEOTIDE SEQUENCE [LARGE SCALE GENOMIC DNA]</scope>
    <source>
        <strain evidence="2 3">CECT 8286</strain>
    </source>
</reference>
<name>A0ABV5F1N6_9FLAO</name>
<keyword evidence="1" id="KW-0812">Transmembrane</keyword>
<dbReference type="PANTHER" id="PTHR37309:SF1">
    <property type="entry name" value="SLR0284 PROTEIN"/>
    <property type="match status" value="1"/>
</dbReference>
<protein>
    <submittedName>
        <fullName evidence="2">Phage holin family protein</fullName>
    </submittedName>
</protein>